<evidence type="ECO:0000313" key="2">
    <source>
        <dbReference type="EMBL" id="MYN29088.1"/>
    </source>
</evidence>
<keyword evidence="3" id="KW-1185">Reference proteome</keyword>
<dbReference type="Proteomes" id="UP000642144">
    <property type="component" value="Unassembled WGS sequence"/>
</dbReference>
<name>A0ABW9W545_9BURK</name>
<accession>A0ABW9W545</accession>
<keyword evidence="1" id="KW-1133">Transmembrane helix</keyword>
<feature type="transmembrane region" description="Helical" evidence="1">
    <location>
        <begin position="288"/>
        <end position="306"/>
    </location>
</feature>
<reference evidence="2 3" key="1">
    <citation type="submission" date="2019-12" db="EMBL/GenBank/DDBJ databases">
        <title>Novel species isolated from a subtropical stream in China.</title>
        <authorList>
            <person name="Lu H."/>
        </authorList>
    </citation>
    <scope>NUCLEOTIDE SEQUENCE [LARGE SCALE GENOMIC DNA]</scope>
    <source>
        <strain evidence="2 3">CY42W</strain>
    </source>
</reference>
<feature type="transmembrane region" description="Helical" evidence="1">
    <location>
        <begin position="129"/>
        <end position="147"/>
    </location>
</feature>
<comment type="caution">
    <text evidence="2">The sequence shown here is derived from an EMBL/GenBank/DDBJ whole genome shotgun (WGS) entry which is preliminary data.</text>
</comment>
<evidence type="ECO:0000256" key="1">
    <source>
        <dbReference type="SAM" id="Phobius"/>
    </source>
</evidence>
<feature type="transmembrane region" description="Helical" evidence="1">
    <location>
        <begin position="388"/>
        <end position="406"/>
    </location>
</feature>
<feature type="transmembrane region" description="Helical" evidence="1">
    <location>
        <begin position="231"/>
        <end position="256"/>
    </location>
</feature>
<evidence type="ECO:0008006" key="4">
    <source>
        <dbReference type="Google" id="ProtNLM"/>
    </source>
</evidence>
<proteinExistence type="predicted"/>
<feature type="transmembrane region" description="Helical" evidence="1">
    <location>
        <begin position="103"/>
        <end position="123"/>
    </location>
</feature>
<keyword evidence="1" id="KW-0472">Membrane</keyword>
<feature type="transmembrane region" description="Helical" evidence="1">
    <location>
        <begin position="552"/>
        <end position="570"/>
    </location>
</feature>
<evidence type="ECO:0000313" key="3">
    <source>
        <dbReference type="Proteomes" id="UP000642144"/>
    </source>
</evidence>
<organism evidence="2 3">
    <name type="scientific">Duganella levis</name>
    <dbReference type="NCBI Taxonomy" id="2692169"/>
    <lineage>
        <taxon>Bacteria</taxon>
        <taxon>Pseudomonadati</taxon>
        <taxon>Pseudomonadota</taxon>
        <taxon>Betaproteobacteria</taxon>
        <taxon>Burkholderiales</taxon>
        <taxon>Oxalobacteraceae</taxon>
        <taxon>Telluria group</taxon>
        <taxon>Duganella</taxon>
    </lineage>
</organism>
<sequence>MLFFNLNQFKFRYLFIFCSAIIIIAFFPLLAFGVRSGHDLPTHLSWFLSVRDIFSSGFSYPRWLSDQMDGMGAPTFYFYPPFSTFFSVLVDLLFLGKLPPDRVIGISAFFMSVLSAAAFFVWARNYTDKKIAILVSTFYAVAPYHLLCNFYTRAAIAEYAAYIWIPLIFCGILKVLTSDKKKWVLILALSVAGIFLTHLLTAMLVGPIAFVYSLLVAFSENKVSKLDPKKIFLLVFSSAIGIGMSALYFVPALSLFDQIDSSMLFQVAIEQTALFSEFSLANFAKFEMVLSLIVIIYLSFSIYCLIECKMSSARITKASGYFAVFWLLVAALATAAMAGKMMFLFQEPSPLRKIQFLWRILSVVEFSAITLFLVVISNLQSSAARSRIVLLGVLIFASFFLLQNFSSYKFIKKEKNDRTELFGKEMVKYRLSPTEYFPAGTTLSSEPGAIAHRLGAHLETAFIGQVESGDAKIITATRSGAKFLIKVDAREKSIVSIHQFYFPGWNAVDEKNTVLPVLPVTADKLVGFEVLPGVHQISIERTTTNAEAKGNWISIISFTLFILLAVYFTVQFQKKRKIA</sequence>
<feature type="transmembrane region" description="Helical" evidence="1">
    <location>
        <begin position="76"/>
        <end position="96"/>
    </location>
</feature>
<dbReference type="RefSeq" id="WP_161056866.1">
    <property type="nucleotide sequence ID" value="NZ_WWCT01000020.1"/>
</dbReference>
<feature type="transmembrane region" description="Helical" evidence="1">
    <location>
        <begin position="318"/>
        <end position="336"/>
    </location>
</feature>
<feature type="transmembrane region" description="Helical" evidence="1">
    <location>
        <begin position="12"/>
        <end position="32"/>
    </location>
</feature>
<feature type="transmembrane region" description="Helical" evidence="1">
    <location>
        <begin position="183"/>
        <end position="210"/>
    </location>
</feature>
<gene>
    <name evidence="2" type="ORF">GTP69_22035</name>
</gene>
<dbReference type="EMBL" id="WWCT01000020">
    <property type="protein sequence ID" value="MYN29088.1"/>
    <property type="molecule type" value="Genomic_DNA"/>
</dbReference>
<keyword evidence="1" id="KW-0812">Transmembrane</keyword>
<protein>
    <recommendedName>
        <fullName evidence="4">Membrane protein 6-pyruvoyl-tetrahydropterin synthase-related domain-containing protein</fullName>
    </recommendedName>
</protein>
<feature type="transmembrane region" description="Helical" evidence="1">
    <location>
        <begin position="356"/>
        <end position="376"/>
    </location>
</feature>
<feature type="transmembrane region" description="Helical" evidence="1">
    <location>
        <begin position="159"/>
        <end position="177"/>
    </location>
</feature>